<evidence type="ECO:0000313" key="7">
    <source>
        <dbReference type="EMBL" id="EYC50196.1"/>
    </source>
</evidence>
<dbReference type="Pfam" id="PF01810">
    <property type="entry name" value="LysE"/>
    <property type="match status" value="1"/>
</dbReference>
<organism evidence="7 8">
    <name type="scientific">Hylemonella gracilis str. Niagara R</name>
    <dbReference type="NCBI Taxonomy" id="1458275"/>
    <lineage>
        <taxon>Bacteria</taxon>
        <taxon>Pseudomonadati</taxon>
        <taxon>Pseudomonadota</taxon>
        <taxon>Betaproteobacteria</taxon>
        <taxon>Burkholderiales</taxon>
        <taxon>Comamonadaceae</taxon>
        <taxon>Hylemonella</taxon>
    </lineage>
</organism>
<name>A0A016XEE3_9BURK</name>
<feature type="transmembrane region" description="Helical" evidence="6">
    <location>
        <begin position="20"/>
        <end position="39"/>
    </location>
</feature>
<feature type="transmembrane region" description="Helical" evidence="6">
    <location>
        <begin position="51"/>
        <end position="75"/>
    </location>
</feature>
<dbReference type="PANTHER" id="PTHR30086:SF21">
    <property type="entry name" value="TRANSPORT PROTEIN"/>
    <property type="match status" value="1"/>
</dbReference>
<evidence type="ECO:0000256" key="3">
    <source>
        <dbReference type="ARBA" id="ARBA00022692"/>
    </source>
</evidence>
<keyword evidence="3 6" id="KW-0812">Transmembrane</keyword>
<dbReference type="EMBL" id="JEMG01000001">
    <property type="protein sequence ID" value="EYC50196.1"/>
    <property type="molecule type" value="Genomic_DNA"/>
</dbReference>
<protein>
    <submittedName>
        <fullName evidence="7">Lysine transporter LysE</fullName>
    </submittedName>
</protein>
<evidence type="ECO:0000256" key="1">
    <source>
        <dbReference type="ARBA" id="ARBA00004651"/>
    </source>
</evidence>
<comment type="subcellular location">
    <subcellularLocation>
        <location evidence="1">Cell membrane</location>
        <topology evidence="1">Multi-pass membrane protein</topology>
    </subcellularLocation>
</comment>
<evidence type="ECO:0000256" key="2">
    <source>
        <dbReference type="ARBA" id="ARBA00022475"/>
    </source>
</evidence>
<keyword evidence="5 6" id="KW-0472">Membrane</keyword>
<dbReference type="GO" id="GO:0005886">
    <property type="term" value="C:plasma membrane"/>
    <property type="evidence" value="ECO:0007669"/>
    <property type="project" value="UniProtKB-SubCell"/>
</dbReference>
<dbReference type="GO" id="GO:0015171">
    <property type="term" value="F:amino acid transmembrane transporter activity"/>
    <property type="evidence" value="ECO:0007669"/>
    <property type="project" value="TreeGrafter"/>
</dbReference>
<comment type="caution">
    <text evidence="7">The sequence shown here is derived from an EMBL/GenBank/DDBJ whole genome shotgun (WGS) entry which is preliminary data.</text>
</comment>
<evidence type="ECO:0000256" key="4">
    <source>
        <dbReference type="ARBA" id="ARBA00022989"/>
    </source>
</evidence>
<dbReference type="InterPro" id="IPR001123">
    <property type="entry name" value="LeuE-type"/>
</dbReference>
<dbReference type="STRING" id="1458275.AZ34_03300"/>
<dbReference type="eggNOG" id="COG1280">
    <property type="taxonomic scope" value="Bacteria"/>
</dbReference>
<evidence type="ECO:0000256" key="5">
    <source>
        <dbReference type="ARBA" id="ARBA00023136"/>
    </source>
</evidence>
<accession>A0A016XEE3</accession>
<sequence>MTLHTFFAPYSVYLSEFLSLALIHFLLVMAPGADFAIAVRQSVRHGRRAGVFTALGFGAGTALHVAYTLLGVSALLQATPWLLHVVQWLGAAYLLYLGFVFIRSQPMAVDQANAALMAAGPQDAQSLRTSFWTGFVTNATNPKATLFFLAMFTTLVSASTPLAVQAFYGLWMCAAIAAWFSFVALVFTSPLVRQRFLRSGHWLERAMGLVLMGFAARLLVV</sequence>
<dbReference type="AlphaFoldDB" id="A0A016XEE3"/>
<dbReference type="Proteomes" id="UP000023268">
    <property type="component" value="Unassembled WGS sequence"/>
</dbReference>
<keyword evidence="2" id="KW-1003">Cell membrane</keyword>
<dbReference type="PIRSF" id="PIRSF006324">
    <property type="entry name" value="LeuE"/>
    <property type="match status" value="1"/>
</dbReference>
<proteinExistence type="predicted"/>
<dbReference type="RefSeq" id="WP_035604737.1">
    <property type="nucleotide sequence ID" value="NZ_JEMG01000001.1"/>
</dbReference>
<keyword evidence="4 6" id="KW-1133">Transmembrane helix</keyword>
<evidence type="ECO:0000313" key="8">
    <source>
        <dbReference type="Proteomes" id="UP000023268"/>
    </source>
</evidence>
<dbReference type="PANTHER" id="PTHR30086">
    <property type="entry name" value="ARGININE EXPORTER PROTEIN ARGO"/>
    <property type="match status" value="1"/>
</dbReference>
<feature type="transmembrane region" description="Helical" evidence="6">
    <location>
        <begin position="144"/>
        <end position="162"/>
    </location>
</feature>
<feature type="transmembrane region" description="Helical" evidence="6">
    <location>
        <begin position="168"/>
        <end position="190"/>
    </location>
</feature>
<dbReference type="OrthoDB" id="9784202at2"/>
<gene>
    <name evidence="7" type="ORF">AZ34_03300</name>
</gene>
<reference evidence="7 8" key="1">
    <citation type="submission" date="2014-02" db="EMBL/GenBank/DDBJ databases">
        <title>Draft Genome of Hylemonella gracilis isolated from the Niagara River.</title>
        <authorList>
            <person name="Pawlowski D.R."/>
            <person name="Koudelka G.B."/>
        </authorList>
    </citation>
    <scope>NUCLEOTIDE SEQUENCE [LARGE SCALE GENOMIC DNA]</scope>
    <source>
        <strain evidence="7 8">Niagara R</strain>
    </source>
</reference>
<evidence type="ECO:0000256" key="6">
    <source>
        <dbReference type="SAM" id="Phobius"/>
    </source>
</evidence>
<feature type="transmembrane region" description="Helical" evidence="6">
    <location>
        <begin position="81"/>
        <end position="102"/>
    </location>
</feature>